<evidence type="ECO:0000313" key="2">
    <source>
        <dbReference type="EMBL" id="OOG23066.1"/>
    </source>
</evidence>
<keyword evidence="1" id="KW-0812">Transmembrane</keyword>
<proteinExistence type="predicted"/>
<dbReference type="InterPro" id="IPR036197">
    <property type="entry name" value="NarG-like_sf"/>
</dbReference>
<dbReference type="STRING" id="108003.B1C78_12735"/>
<sequence length="263" mass="29291">MQTYVVLMILLVIGGTILDVVHKRSAKYFFENSKKAEKNARRTVSSGQKVGLAVQTVVGEVLTSSEFSHKGEEQRRISHLLTMYGFIVFVLATAVLIFSHPTEASAGIWPLLWHLGALSLAVGGYWFWFFIRVDVSAEGNPWYRVVRADLFILSLLAMATFGLLWSIFQGTTIGWLFFGLFVGGSTTLFGTVLWSKFAHMFFKPAAAYQKKITEADGSQENLPDVGDLTDPALQARYPDIPEYMGTNPPNMGAGITREPPRHY</sequence>
<keyword evidence="1" id="KW-0472">Membrane</keyword>
<dbReference type="SUPFAM" id="SSF103501">
    <property type="entry name" value="Respiratory nitrate reductase 1 gamma chain"/>
    <property type="match status" value="1"/>
</dbReference>
<dbReference type="Proteomes" id="UP000189462">
    <property type="component" value="Unassembled WGS sequence"/>
</dbReference>
<dbReference type="AlphaFoldDB" id="A0A1V3NE43"/>
<reference evidence="2 3" key="1">
    <citation type="submission" date="2017-02" db="EMBL/GenBank/DDBJ databases">
        <title>Genomic diversity within the haloalkaliphilic genus Thioalkalivibrio.</title>
        <authorList>
            <person name="Ahn A.-C."/>
            <person name="Meier-Kolthoff J."/>
            <person name="Overmars L."/>
            <person name="Richter M."/>
            <person name="Woyke T."/>
            <person name="Sorokin D.Y."/>
            <person name="Muyzer G."/>
        </authorList>
    </citation>
    <scope>NUCLEOTIDE SEQUENCE [LARGE SCALE GENOMIC DNA]</scope>
    <source>
        <strain evidence="2 3">ALJD</strain>
    </source>
</reference>
<feature type="transmembrane region" description="Helical" evidence="1">
    <location>
        <begin position="80"/>
        <end position="99"/>
    </location>
</feature>
<feature type="transmembrane region" description="Helical" evidence="1">
    <location>
        <begin position="174"/>
        <end position="194"/>
    </location>
</feature>
<comment type="caution">
    <text evidence="2">The sequence shown here is derived from an EMBL/GenBank/DDBJ whole genome shotgun (WGS) entry which is preliminary data.</text>
</comment>
<feature type="transmembrane region" description="Helical" evidence="1">
    <location>
        <begin position="150"/>
        <end position="168"/>
    </location>
</feature>
<feature type="transmembrane region" description="Helical" evidence="1">
    <location>
        <begin position="6"/>
        <end position="22"/>
    </location>
</feature>
<accession>A0A1V3NE43</accession>
<dbReference type="OrthoDB" id="9775193at2"/>
<dbReference type="RefSeq" id="WP_077279546.1">
    <property type="nucleotide sequence ID" value="NZ_MVBK01000079.1"/>
</dbReference>
<evidence type="ECO:0000313" key="3">
    <source>
        <dbReference type="Proteomes" id="UP000189462"/>
    </source>
</evidence>
<evidence type="ECO:0000256" key="1">
    <source>
        <dbReference type="SAM" id="Phobius"/>
    </source>
</evidence>
<organism evidence="2 3">
    <name type="scientific">Thioalkalivibrio denitrificans</name>
    <dbReference type="NCBI Taxonomy" id="108003"/>
    <lineage>
        <taxon>Bacteria</taxon>
        <taxon>Pseudomonadati</taxon>
        <taxon>Pseudomonadota</taxon>
        <taxon>Gammaproteobacteria</taxon>
        <taxon>Chromatiales</taxon>
        <taxon>Ectothiorhodospiraceae</taxon>
        <taxon>Thioalkalivibrio</taxon>
    </lineage>
</organism>
<protein>
    <submittedName>
        <fullName evidence="2">Adenylyl-sulfate reductase</fullName>
    </submittedName>
</protein>
<feature type="transmembrane region" description="Helical" evidence="1">
    <location>
        <begin position="111"/>
        <end position="130"/>
    </location>
</feature>
<keyword evidence="3" id="KW-1185">Reference proteome</keyword>
<gene>
    <name evidence="2" type="ORF">B1C78_12735</name>
</gene>
<keyword evidence="1" id="KW-1133">Transmembrane helix</keyword>
<name>A0A1V3NE43_9GAMM</name>
<dbReference type="EMBL" id="MVBK01000079">
    <property type="protein sequence ID" value="OOG23066.1"/>
    <property type="molecule type" value="Genomic_DNA"/>
</dbReference>